<dbReference type="EMBL" id="PJNB01000001">
    <property type="protein sequence ID" value="PKW16416.1"/>
    <property type="molecule type" value="Genomic_DNA"/>
</dbReference>
<sequence>MGVNHETLRSCVRAADHAETGPADELATGERAELRELRKRVAEPEKEILSKATTYFALVQE</sequence>
<dbReference type="Proteomes" id="UP000233786">
    <property type="component" value="Unassembled WGS sequence"/>
</dbReference>
<name>A0A2N3Y0H6_SACSN</name>
<protein>
    <recommendedName>
        <fullName evidence="3">Transposase</fullName>
    </recommendedName>
</protein>
<accession>A0A2N3Y0H6</accession>
<comment type="caution">
    <text evidence="1">The sequence shown here is derived from an EMBL/GenBank/DDBJ whole genome shotgun (WGS) entry which is preliminary data.</text>
</comment>
<proteinExistence type="predicted"/>
<reference evidence="1" key="1">
    <citation type="submission" date="2017-12" db="EMBL/GenBank/DDBJ databases">
        <title>Sequencing the genomes of 1000 Actinobacteria strains.</title>
        <authorList>
            <person name="Klenk H.-P."/>
        </authorList>
    </citation>
    <scope>NUCLEOTIDE SEQUENCE [LARGE SCALE GENOMIC DNA]</scope>
    <source>
        <strain evidence="1">DSM 44228</strain>
    </source>
</reference>
<gene>
    <name evidence="1" type="ORF">A8926_4245</name>
</gene>
<evidence type="ECO:0008006" key="3">
    <source>
        <dbReference type="Google" id="ProtNLM"/>
    </source>
</evidence>
<organism evidence="1 2">
    <name type="scientific">Saccharopolyspora spinosa</name>
    <dbReference type="NCBI Taxonomy" id="60894"/>
    <lineage>
        <taxon>Bacteria</taxon>
        <taxon>Bacillati</taxon>
        <taxon>Actinomycetota</taxon>
        <taxon>Actinomycetes</taxon>
        <taxon>Pseudonocardiales</taxon>
        <taxon>Pseudonocardiaceae</taxon>
        <taxon>Saccharopolyspora</taxon>
    </lineage>
</organism>
<evidence type="ECO:0000313" key="1">
    <source>
        <dbReference type="EMBL" id="PKW16416.1"/>
    </source>
</evidence>
<evidence type="ECO:0000313" key="2">
    <source>
        <dbReference type="Proteomes" id="UP000233786"/>
    </source>
</evidence>
<keyword evidence="2" id="KW-1185">Reference proteome</keyword>
<dbReference type="AlphaFoldDB" id="A0A2N3Y0H6"/>